<reference evidence="9 10" key="1">
    <citation type="submission" date="2023-08" db="EMBL/GenBank/DDBJ databases">
        <authorList>
            <person name="Joshi A."/>
            <person name="Thite S."/>
        </authorList>
    </citation>
    <scope>NUCLEOTIDE SEQUENCE [LARGE SCALE GENOMIC DNA]</scope>
    <source>
        <strain evidence="9 10">1E1</strain>
    </source>
</reference>
<dbReference type="SUPFAM" id="SSF109635">
    <property type="entry name" value="DnaK suppressor protein DksA, alpha-hairpin domain"/>
    <property type="match status" value="1"/>
</dbReference>
<keyword evidence="4" id="KW-0862">Zinc</keyword>
<evidence type="ECO:0000256" key="4">
    <source>
        <dbReference type="ARBA" id="ARBA00022833"/>
    </source>
</evidence>
<dbReference type="NCBIfam" id="TIGR02420">
    <property type="entry name" value="dksA"/>
    <property type="match status" value="1"/>
</dbReference>
<evidence type="ECO:0000313" key="10">
    <source>
        <dbReference type="Proteomes" id="UP001236258"/>
    </source>
</evidence>
<keyword evidence="10" id="KW-1185">Reference proteome</keyword>
<dbReference type="EMBL" id="JAUZVY010000005">
    <property type="protein sequence ID" value="MDP4529770.1"/>
    <property type="molecule type" value="Genomic_DNA"/>
</dbReference>
<evidence type="ECO:0000256" key="6">
    <source>
        <dbReference type="SAM" id="MobiDB-lite"/>
    </source>
</evidence>
<evidence type="ECO:0000256" key="5">
    <source>
        <dbReference type="PROSITE-ProRule" id="PRU00510"/>
    </source>
</evidence>
<evidence type="ECO:0000259" key="8">
    <source>
        <dbReference type="Pfam" id="PF21157"/>
    </source>
</evidence>
<accession>A0ABT9GS12</accession>
<dbReference type="InterPro" id="IPR037187">
    <property type="entry name" value="DnaK_N"/>
</dbReference>
<feature type="region of interest" description="Disordered" evidence="6">
    <location>
        <begin position="38"/>
        <end position="60"/>
    </location>
</feature>
<dbReference type="PROSITE" id="PS01102">
    <property type="entry name" value="ZF_DKSA_1"/>
    <property type="match status" value="1"/>
</dbReference>
<dbReference type="Proteomes" id="UP001236258">
    <property type="component" value="Unassembled WGS sequence"/>
</dbReference>
<feature type="zinc finger region" description="dksA C4-type" evidence="5">
    <location>
        <begin position="97"/>
        <end position="121"/>
    </location>
</feature>
<gene>
    <name evidence="9" type="primary">dksA</name>
    <name evidence="9" type="ORF">Q3O59_12125</name>
</gene>
<dbReference type="RefSeq" id="WP_305945827.1">
    <property type="nucleotide sequence ID" value="NZ_JAUZVY010000005.1"/>
</dbReference>
<proteinExistence type="predicted"/>
<dbReference type="Gene3D" id="1.20.120.910">
    <property type="entry name" value="DksA, coiled-coil domain"/>
    <property type="match status" value="1"/>
</dbReference>
<dbReference type="PANTHER" id="PTHR33823:SF2">
    <property type="entry name" value="RNA POLYMERASE-BINDING TRANSCRIPTION FACTOR DKSA"/>
    <property type="match status" value="1"/>
</dbReference>
<organism evidence="9 10">
    <name type="scientific">Alkalimonas delamerensis</name>
    <dbReference type="NCBI Taxonomy" id="265981"/>
    <lineage>
        <taxon>Bacteria</taxon>
        <taxon>Pseudomonadati</taxon>
        <taxon>Pseudomonadota</taxon>
        <taxon>Gammaproteobacteria</taxon>
        <taxon>Alkalimonas</taxon>
    </lineage>
</organism>
<comment type="caution">
    <text evidence="9">The sequence shown here is derived from an EMBL/GenBank/DDBJ whole genome shotgun (WGS) entry which is preliminary data.</text>
</comment>
<feature type="domain" description="Zinc finger DksA/TraR C4-type" evidence="7">
    <location>
        <begin position="93"/>
        <end position="126"/>
    </location>
</feature>
<dbReference type="InterPro" id="IPR012784">
    <property type="entry name" value="DksA_RNA_pol-bd"/>
</dbReference>
<evidence type="ECO:0000256" key="1">
    <source>
        <dbReference type="ARBA" id="ARBA00022490"/>
    </source>
</evidence>
<dbReference type="SUPFAM" id="SSF57716">
    <property type="entry name" value="Glucocorticoid receptor-like (DNA-binding domain)"/>
    <property type="match status" value="1"/>
</dbReference>
<evidence type="ECO:0000256" key="3">
    <source>
        <dbReference type="ARBA" id="ARBA00022771"/>
    </source>
</evidence>
<dbReference type="Pfam" id="PF01258">
    <property type="entry name" value="zf-dskA_traR"/>
    <property type="match status" value="1"/>
</dbReference>
<dbReference type="InterPro" id="IPR048489">
    <property type="entry name" value="DksA_N"/>
</dbReference>
<dbReference type="PROSITE" id="PS51128">
    <property type="entry name" value="ZF_DKSA_2"/>
    <property type="match status" value="1"/>
</dbReference>
<protein>
    <submittedName>
        <fullName evidence="9">RNA polymerase-binding protein DksA</fullName>
    </submittedName>
</protein>
<name>A0ABT9GS12_9GAMM</name>
<feature type="domain" description="DnaK suppressor protein DksA N-terminal" evidence="8">
    <location>
        <begin position="20"/>
        <end position="89"/>
    </location>
</feature>
<keyword evidence="1" id="KW-0963">Cytoplasm</keyword>
<evidence type="ECO:0000256" key="2">
    <source>
        <dbReference type="ARBA" id="ARBA00022723"/>
    </source>
</evidence>
<dbReference type="PANTHER" id="PTHR33823">
    <property type="entry name" value="RNA POLYMERASE-BINDING TRANSCRIPTION FACTOR DKSA-RELATED"/>
    <property type="match status" value="1"/>
</dbReference>
<evidence type="ECO:0000313" key="9">
    <source>
        <dbReference type="EMBL" id="MDP4529770.1"/>
    </source>
</evidence>
<dbReference type="Pfam" id="PF21157">
    <property type="entry name" value="DksA_N"/>
    <property type="match status" value="1"/>
</dbReference>
<keyword evidence="2" id="KW-0479">Metal-binding</keyword>
<keyword evidence="3" id="KW-0863">Zinc-finger</keyword>
<dbReference type="InterPro" id="IPR020458">
    <property type="entry name" value="Znf_DskA_TraR_CS"/>
</dbReference>
<dbReference type="InterPro" id="IPR000962">
    <property type="entry name" value="Znf_DskA_TraR"/>
</dbReference>
<evidence type="ECO:0000259" key="7">
    <source>
        <dbReference type="Pfam" id="PF01258"/>
    </source>
</evidence>
<sequence length="137" mass="16333">MLTEQQLLAMPKQDYMNAAQLHYFEQLLREQRQTLQQRIEQSKQQLGSRETEPDELDRALIEEENRQSLRLVEREYFLLRKIEQALDRIASKDYGFCNETGQPIGLKRLLARPTAELCLDAKERQELQEKHFSKRRG</sequence>